<name>A0A6J1ZEG9_ACIJB</name>
<dbReference type="GeneID" id="113599481"/>
<organism evidence="2 3">
    <name type="scientific">Acinonyx jubatus</name>
    <name type="common">Cheetah</name>
    <dbReference type="NCBI Taxonomy" id="32536"/>
    <lineage>
        <taxon>Eukaryota</taxon>
        <taxon>Metazoa</taxon>
        <taxon>Chordata</taxon>
        <taxon>Craniata</taxon>
        <taxon>Vertebrata</taxon>
        <taxon>Euteleostomi</taxon>
        <taxon>Mammalia</taxon>
        <taxon>Eutheria</taxon>
        <taxon>Laurasiatheria</taxon>
        <taxon>Carnivora</taxon>
        <taxon>Feliformia</taxon>
        <taxon>Felidae</taxon>
        <taxon>Felinae</taxon>
        <taxon>Acinonyx</taxon>
    </lineage>
</organism>
<evidence type="ECO:0000313" key="2">
    <source>
        <dbReference type="Proteomes" id="UP001652583"/>
    </source>
</evidence>
<sequence>MDTGTRDPVFPASLLRDLKNRHHSFLLGAPLAVPSFHQACDGTEPVVWEARTPLALSPGEDSGCNCSASLSPSWLSYLRLDPSALAVLNLRASLCVRREVSKGQKGQKDRQHPLRLSRQKWNPFHPLPLSPPCPHAPVWCEDLREAPRVSRPLPSPASCPRMRHRHRRDAGCTVGHLGFGSSSATISLCDIRQIPPPPTPAPTRTWISSLLNGRGWMADGQGLFYPRNPIGSQAAGGPGETGEGRSSCGRM</sequence>
<evidence type="ECO:0000313" key="3">
    <source>
        <dbReference type="RefSeq" id="XP_026915842.2"/>
    </source>
</evidence>
<protein>
    <submittedName>
        <fullName evidence="3">Uncharacterized protein LOC113599481</fullName>
    </submittedName>
</protein>
<proteinExistence type="predicted"/>
<gene>
    <name evidence="3" type="primary">LOC113599481</name>
</gene>
<dbReference type="Proteomes" id="UP001652583">
    <property type="component" value="Chromosome C1"/>
</dbReference>
<keyword evidence="2" id="KW-1185">Reference proteome</keyword>
<accession>A0A6J1ZEG9</accession>
<reference evidence="3" key="2">
    <citation type="submission" date="2025-08" db="UniProtKB">
        <authorList>
            <consortium name="RefSeq"/>
        </authorList>
    </citation>
    <scope>IDENTIFICATION</scope>
    <source>
        <tissue evidence="3">Blood</tissue>
    </source>
</reference>
<evidence type="ECO:0000256" key="1">
    <source>
        <dbReference type="SAM" id="MobiDB-lite"/>
    </source>
</evidence>
<dbReference type="KEGG" id="aju:113599481"/>
<feature type="region of interest" description="Disordered" evidence="1">
    <location>
        <begin position="228"/>
        <end position="251"/>
    </location>
</feature>
<dbReference type="RefSeq" id="XP_026915842.2">
    <property type="nucleotide sequence ID" value="XM_027060041.2"/>
</dbReference>
<dbReference type="AlphaFoldDB" id="A0A6J1ZEG9"/>
<reference evidence="2" key="1">
    <citation type="submission" date="2025-05" db="UniProtKB">
        <authorList>
            <consortium name="RefSeq"/>
        </authorList>
    </citation>
    <scope>NUCLEOTIDE SEQUENCE [LARGE SCALE GENOMIC DNA]</scope>
</reference>